<feature type="repeat" description="ANK" evidence="3">
    <location>
        <begin position="520"/>
        <end position="552"/>
    </location>
</feature>
<dbReference type="EMBL" id="BMAT01009997">
    <property type="protein sequence ID" value="GFS18095.1"/>
    <property type="molecule type" value="Genomic_DNA"/>
</dbReference>
<feature type="repeat" description="ANK" evidence="3">
    <location>
        <begin position="426"/>
        <end position="458"/>
    </location>
</feature>
<dbReference type="PANTHER" id="PTHR24198:SF165">
    <property type="entry name" value="ANKYRIN REPEAT-CONTAINING PROTEIN-RELATED"/>
    <property type="match status" value="1"/>
</dbReference>
<feature type="repeat" description="ANK" evidence="3">
    <location>
        <begin position="269"/>
        <end position="301"/>
    </location>
</feature>
<keyword evidence="4" id="KW-0812">Transmembrane</keyword>
<dbReference type="Pfam" id="PF00023">
    <property type="entry name" value="Ank"/>
    <property type="match status" value="2"/>
</dbReference>
<feature type="repeat" description="ANK" evidence="3">
    <location>
        <begin position="135"/>
        <end position="167"/>
    </location>
</feature>
<dbReference type="PANTHER" id="PTHR24198">
    <property type="entry name" value="ANKYRIN REPEAT AND PROTEIN KINASE DOMAIN-CONTAINING PROTEIN"/>
    <property type="match status" value="1"/>
</dbReference>
<reference evidence="5 6" key="1">
    <citation type="journal article" date="2021" name="Elife">
        <title>Chloroplast acquisition without the gene transfer in kleptoplastic sea slugs, Plakobranchus ocellatus.</title>
        <authorList>
            <person name="Maeda T."/>
            <person name="Takahashi S."/>
            <person name="Yoshida T."/>
            <person name="Shimamura S."/>
            <person name="Takaki Y."/>
            <person name="Nagai Y."/>
            <person name="Toyoda A."/>
            <person name="Suzuki Y."/>
            <person name="Arimoto A."/>
            <person name="Ishii H."/>
            <person name="Satoh N."/>
            <person name="Nishiyama T."/>
            <person name="Hasebe M."/>
            <person name="Maruyama T."/>
            <person name="Minagawa J."/>
            <person name="Obokata J."/>
            <person name="Shigenobu S."/>
        </authorList>
    </citation>
    <scope>NUCLEOTIDE SEQUENCE [LARGE SCALE GENOMIC DNA]</scope>
</reference>
<dbReference type="PRINTS" id="PR01415">
    <property type="entry name" value="ANKYRIN"/>
</dbReference>
<gene>
    <name evidence="5" type="ORF">ElyMa_004998300</name>
</gene>
<protein>
    <submittedName>
        <fullName evidence="5">Serine/threonine-protein phosphatase 6 regulatory ankyrin repeat subunit A-like</fullName>
    </submittedName>
</protein>
<feature type="repeat" description="ANK" evidence="3">
    <location>
        <begin position="698"/>
        <end position="730"/>
    </location>
</feature>
<dbReference type="GO" id="GO:0005737">
    <property type="term" value="C:cytoplasm"/>
    <property type="evidence" value="ECO:0007669"/>
    <property type="project" value="TreeGrafter"/>
</dbReference>
<evidence type="ECO:0000256" key="2">
    <source>
        <dbReference type="ARBA" id="ARBA00023043"/>
    </source>
</evidence>
<feature type="transmembrane region" description="Helical" evidence="4">
    <location>
        <begin position="992"/>
        <end position="1016"/>
    </location>
</feature>
<feature type="repeat" description="ANK" evidence="3">
    <location>
        <begin position="485"/>
        <end position="508"/>
    </location>
</feature>
<feature type="repeat" description="ANK" evidence="3">
    <location>
        <begin position="631"/>
        <end position="655"/>
    </location>
</feature>
<feature type="repeat" description="ANK" evidence="3">
    <location>
        <begin position="665"/>
        <end position="697"/>
    </location>
</feature>
<sequence length="1026" mass="111912">MIPMLMAVEARNVPVLKELLAHQTGFQLAAKKQDTGDSGLHLACRKKDLDCVKLLVDAGVDLDLKNKDGQTAVHVASWEGDDSVLRYLYSVGASFNLHDKLERMPLHIAAERGHTGLVEFLITHCKAPLTDRTRDGNTLIHVASKFGHPDTALAFLKRGVPLLMPNKDGAICLHVAAEMGHTAVVKALLAKGAAVNAVTKDGQTALHLAVKYKKPQVVQALIGSGALVETKGGEHMETPLHIAARTEGGEKCAEMLFKSGANVNSTRENGETALHVSARYGRLSVLRSLLREGANPMHQSKTGETALHIATRHCHLEIVKELQEFICQKRSLHDAITLANQQNNEGEAPIHLAAELTKSVAHSDFEDTDLVKLILGYNANVSYTTRLTQESCLHYCARAGNVDVLLEIVRYIGPHIQAIVNKQSKNGQSPLLVASEQGHLDIVKVLLKNQARVDIFDEVTAEHGHQTVADTLLYHKAFVNAKSKHGLTPLHLAASQGNVTLVKLLVDKHGATIDALTLTNDSTALHLAADGGHSQVVRVLLEAGASALEENADGMTALHLAAKHGHLDVMNELTNYVPFKTASTKTGLTALHVAAVHGKADFVREMLIHVPACVKSEPPASGAFGTEWCSEGSTSLHLAAGNGHTSVVSLLLSKSTYQIHTKDKRGRTALQRAAANGHLEMCALLIGQGADINTADRNGFTAIHFASSAGYLNVVKLLVDSGASPIFETKDGKVPITFAAASNHIDVLSYLMKKDHNSRSLMEDRKFVFDLMVCGRMNMNKCIEEFVLVSPAPVDTAAKLARNYQLQAIKEKERARDLTAASTHCESMAVELTAIASNVSSARKLLKALDAHGTPFLDVLIDMEQKEVVAHPAVQKYLSDVWMGDLRWANTRIILLFFALLLLPPLWVLFSLPFKHGLNRVPIIKFMTYLVSHIYLMALFCLTIVAPLVPIHESTSLVPHWYEWILLAWLSGLLVLDLTSPGERQGLGWIRTVNLAICAVRHNLIFFFYCSLFNIFRLFMSALESV</sequence>
<evidence type="ECO:0000256" key="4">
    <source>
        <dbReference type="SAM" id="Phobius"/>
    </source>
</evidence>
<feature type="transmembrane region" description="Helical" evidence="4">
    <location>
        <begin position="893"/>
        <end position="914"/>
    </location>
</feature>
<dbReference type="Pfam" id="PF13637">
    <property type="entry name" value="Ank_4"/>
    <property type="match status" value="1"/>
</dbReference>
<evidence type="ECO:0000256" key="1">
    <source>
        <dbReference type="ARBA" id="ARBA00022737"/>
    </source>
</evidence>
<feature type="repeat" description="ANK" evidence="3">
    <location>
        <begin position="35"/>
        <end position="67"/>
    </location>
</feature>
<organism evidence="5 6">
    <name type="scientific">Elysia marginata</name>
    <dbReference type="NCBI Taxonomy" id="1093978"/>
    <lineage>
        <taxon>Eukaryota</taxon>
        <taxon>Metazoa</taxon>
        <taxon>Spiralia</taxon>
        <taxon>Lophotrochozoa</taxon>
        <taxon>Mollusca</taxon>
        <taxon>Gastropoda</taxon>
        <taxon>Heterobranchia</taxon>
        <taxon>Euthyneura</taxon>
        <taxon>Panpulmonata</taxon>
        <taxon>Sacoglossa</taxon>
        <taxon>Placobranchoidea</taxon>
        <taxon>Plakobranchidae</taxon>
        <taxon>Elysia</taxon>
    </lineage>
</organism>
<dbReference type="AlphaFoldDB" id="A0AAV4J8F0"/>
<comment type="caution">
    <text evidence="5">The sequence shown here is derived from an EMBL/GenBank/DDBJ whole genome shotgun (WGS) entry which is preliminary data.</text>
</comment>
<feature type="transmembrane region" description="Helical" evidence="4">
    <location>
        <begin position="961"/>
        <end position="980"/>
    </location>
</feature>
<accession>A0AAV4J8F0</accession>
<keyword evidence="4" id="KW-0472">Membrane</keyword>
<dbReference type="PROSITE" id="PS50297">
    <property type="entry name" value="ANK_REP_REGION"/>
    <property type="match status" value="13"/>
</dbReference>
<dbReference type="InterPro" id="IPR036770">
    <property type="entry name" value="Ankyrin_rpt-contain_sf"/>
</dbReference>
<dbReference type="PROSITE" id="PS50088">
    <property type="entry name" value="ANK_REPEAT"/>
    <property type="match status" value="14"/>
</dbReference>
<keyword evidence="2 3" id="KW-0040">ANK repeat</keyword>
<feature type="repeat" description="ANK" evidence="3">
    <location>
        <begin position="168"/>
        <end position="200"/>
    </location>
</feature>
<feature type="repeat" description="ANK" evidence="3">
    <location>
        <begin position="201"/>
        <end position="233"/>
    </location>
</feature>
<feature type="repeat" description="ANK" evidence="3">
    <location>
        <begin position="235"/>
        <end position="268"/>
    </location>
</feature>
<evidence type="ECO:0000256" key="3">
    <source>
        <dbReference type="PROSITE-ProRule" id="PRU00023"/>
    </source>
</evidence>
<dbReference type="Gene3D" id="1.25.40.20">
    <property type="entry name" value="Ankyrin repeat-containing domain"/>
    <property type="match status" value="7"/>
</dbReference>
<dbReference type="SUPFAM" id="SSF48403">
    <property type="entry name" value="Ankyrin repeat"/>
    <property type="match status" value="2"/>
</dbReference>
<name>A0AAV4J8F0_9GAST</name>
<dbReference type="InterPro" id="IPR002110">
    <property type="entry name" value="Ankyrin_rpt"/>
</dbReference>
<dbReference type="Pfam" id="PF12796">
    <property type="entry name" value="Ank_2"/>
    <property type="match status" value="7"/>
</dbReference>
<evidence type="ECO:0000313" key="5">
    <source>
        <dbReference type="EMBL" id="GFS18095.1"/>
    </source>
</evidence>
<feature type="repeat" description="ANK" evidence="3">
    <location>
        <begin position="553"/>
        <end position="573"/>
    </location>
</feature>
<dbReference type="SMART" id="SM00248">
    <property type="entry name" value="ANK"/>
    <property type="match status" value="20"/>
</dbReference>
<keyword evidence="1" id="KW-0677">Repeat</keyword>
<evidence type="ECO:0000313" key="6">
    <source>
        <dbReference type="Proteomes" id="UP000762676"/>
    </source>
</evidence>
<dbReference type="Proteomes" id="UP000762676">
    <property type="component" value="Unassembled WGS sequence"/>
</dbReference>
<keyword evidence="4" id="KW-1133">Transmembrane helix</keyword>
<proteinExistence type="predicted"/>
<keyword evidence="6" id="KW-1185">Reference proteome</keyword>
<feature type="transmembrane region" description="Helical" evidence="4">
    <location>
        <begin position="926"/>
        <end position="949"/>
    </location>
</feature>
<feature type="repeat" description="ANK" evidence="3">
    <location>
        <begin position="68"/>
        <end position="100"/>
    </location>
</feature>